<comment type="catalytic activity">
    <reaction evidence="13">
        <text>L-tyrosyl-[protein] + ATP = O-phospho-L-tyrosyl-[protein] + ADP + H(+)</text>
        <dbReference type="Rhea" id="RHEA:10596"/>
        <dbReference type="Rhea" id="RHEA-COMP:10136"/>
        <dbReference type="Rhea" id="RHEA-COMP:20101"/>
        <dbReference type="ChEBI" id="CHEBI:15378"/>
        <dbReference type="ChEBI" id="CHEBI:30616"/>
        <dbReference type="ChEBI" id="CHEBI:46858"/>
        <dbReference type="ChEBI" id="CHEBI:61978"/>
        <dbReference type="ChEBI" id="CHEBI:456216"/>
    </reaction>
</comment>
<dbReference type="HOGENOM" id="CLU_009912_2_0_5"/>
<sequence length="736" mass="79922">MNYVSLQGRATSMSWTAQDMGLVIRQTLRAFLRHRFLFVMTVLGVLVAGAAVMLTLKPRYTATATVVVSGRAQQDPLAPNGQQQNQAPPDDSLVQTEAAMIHSRNVAAAVLAQLPPPAAAQHVGIRDRLCHMGAGFLCRAQQQVDPAVQHARDEDAFLNNLTVIPEAHTQILDINVVDGDAARAAALADAVVTNYQRLALARQTADINRVAAWLDSRTAELRQRWMDAVEKANAFDTAHGLTNTSEGSTSSPLIERQIADTAANLSQAQGRLAAAQARADALRDAASRGDARAAVALSQEPLLVSTANALMQLQSTRQEEAATYGPQHPRLRALDQQIAVTRASLAAETQAALNSIREDQISARAEVDRLNENLDLLRQKAGGQSAPQAEYRTLDQEAQSARTVYETFLEHAKEVVDRAALLQPPISLVSHASAPDVPSFPNRKKIGMGLVAVALAAGAGIVLLRDYFTAGFTEIERLRAAVPLPLMAVIPKVRARTEQGVRRHVIDHPYSRATEAVRSLVMQLSMRVHDGGQPLCLAITSAGPEEGKSTLALWMATVARRGGQKVLVIDADHRRGMLDQYLTDVTTGRPSLGMSDLVTTGARVEDVIRTDPDTGFDYIPAGRTMEHAFSPVEIRRLRAMLVELKRSYELIIIDCPPLLGLSDALVHANMSDQVIFVCRWKSTTQRAVMACLERLETSGAPLAGVVATMVEDNAMDVMGYSYGNRDIKILNRFDEK</sequence>
<keyword evidence="6 15" id="KW-0812">Transmembrane</keyword>
<evidence type="ECO:0000256" key="8">
    <source>
        <dbReference type="ARBA" id="ARBA00022777"/>
    </source>
</evidence>
<keyword evidence="11 15" id="KW-0472">Membrane</keyword>
<gene>
    <name evidence="18" type="ordered locus">GLX_27830</name>
</gene>
<keyword evidence="5" id="KW-0808">Transferase</keyword>
<evidence type="ECO:0000259" key="17">
    <source>
        <dbReference type="Pfam" id="PF13614"/>
    </source>
</evidence>
<feature type="coiled-coil region" evidence="14">
    <location>
        <begin position="258"/>
        <end position="285"/>
    </location>
</feature>
<keyword evidence="12 18" id="KW-0829">Tyrosine-protein kinase</keyword>
<evidence type="ECO:0000256" key="13">
    <source>
        <dbReference type="ARBA" id="ARBA00053015"/>
    </source>
</evidence>
<protein>
    <submittedName>
        <fullName evidence="18">Protein-tyrosine kinase</fullName>
    </submittedName>
</protein>
<dbReference type="Pfam" id="PF02706">
    <property type="entry name" value="Wzz"/>
    <property type="match status" value="1"/>
</dbReference>
<feature type="coiled-coil region" evidence="14">
    <location>
        <begin position="353"/>
        <end position="380"/>
    </location>
</feature>
<dbReference type="PANTHER" id="PTHR32309">
    <property type="entry name" value="TYROSINE-PROTEIN KINASE"/>
    <property type="match status" value="1"/>
</dbReference>
<evidence type="ECO:0000256" key="9">
    <source>
        <dbReference type="ARBA" id="ARBA00022840"/>
    </source>
</evidence>
<dbReference type="Proteomes" id="UP000009044">
    <property type="component" value="Chromosome"/>
</dbReference>
<evidence type="ECO:0000256" key="11">
    <source>
        <dbReference type="ARBA" id="ARBA00023136"/>
    </source>
</evidence>
<feature type="domain" description="AAA" evidence="17">
    <location>
        <begin position="547"/>
        <end position="683"/>
    </location>
</feature>
<keyword evidence="7" id="KW-0547">Nucleotide-binding</keyword>
<name>G2I3M8_KOMMN</name>
<evidence type="ECO:0000256" key="2">
    <source>
        <dbReference type="ARBA" id="ARBA00008883"/>
    </source>
</evidence>
<evidence type="ECO:0000256" key="4">
    <source>
        <dbReference type="ARBA" id="ARBA00022519"/>
    </source>
</evidence>
<comment type="subcellular location">
    <subcellularLocation>
        <location evidence="1">Cell inner membrane</location>
        <topology evidence="1">Multi-pass membrane protein</topology>
    </subcellularLocation>
</comment>
<dbReference type="GO" id="GO:0004713">
    <property type="term" value="F:protein tyrosine kinase activity"/>
    <property type="evidence" value="ECO:0007669"/>
    <property type="project" value="UniProtKB-KW"/>
</dbReference>
<evidence type="ECO:0000256" key="7">
    <source>
        <dbReference type="ARBA" id="ARBA00022741"/>
    </source>
</evidence>
<evidence type="ECO:0000256" key="15">
    <source>
        <dbReference type="SAM" id="Phobius"/>
    </source>
</evidence>
<dbReference type="InterPro" id="IPR050445">
    <property type="entry name" value="Bact_polysacc_biosynth/exp"/>
</dbReference>
<dbReference type="InterPro" id="IPR003856">
    <property type="entry name" value="LPS_length_determ_N"/>
</dbReference>
<evidence type="ECO:0000256" key="14">
    <source>
        <dbReference type="SAM" id="Coils"/>
    </source>
</evidence>
<proteinExistence type="inferred from homology"/>
<evidence type="ECO:0000313" key="18">
    <source>
        <dbReference type="EMBL" id="BAK85195.1"/>
    </source>
</evidence>
<evidence type="ECO:0000256" key="10">
    <source>
        <dbReference type="ARBA" id="ARBA00022989"/>
    </source>
</evidence>
<dbReference type="EMBL" id="AP012159">
    <property type="protein sequence ID" value="BAK85195.1"/>
    <property type="molecule type" value="Genomic_DNA"/>
</dbReference>
<reference evidence="19" key="1">
    <citation type="journal article" date="2011" name="J. Bacteriol.">
        <title>Complete genome sequence of NBRC 3288, a unique cellulose-nonproducing strain of Gluconacetobacter xylinus isolated from vinegar.</title>
        <authorList>
            <person name="Ogino H."/>
            <person name="Azuma Y."/>
            <person name="Hosoyama A."/>
            <person name="Nakazawa H."/>
            <person name="Matsutani M."/>
            <person name="Hasegawa A."/>
            <person name="Otsuyama K."/>
            <person name="Matsushita K."/>
            <person name="Fujita N."/>
            <person name="Shirai M."/>
        </authorList>
    </citation>
    <scope>NUCLEOTIDE SEQUENCE [LARGE SCALE GENOMIC DNA]</scope>
    <source>
        <strain evidence="19">NBRC 3288 / BCRC 11682 / LMG 1693</strain>
    </source>
</reference>
<keyword evidence="9" id="KW-0067">ATP-binding</keyword>
<dbReference type="RefSeq" id="WP_014106683.1">
    <property type="nucleotide sequence ID" value="NC_016027.1"/>
</dbReference>
<dbReference type="eggNOG" id="COG0489">
    <property type="taxonomic scope" value="Bacteria"/>
</dbReference>
<feature type="transmembrane region" description="Helical" evidence="15">
    <location>
        <begin position="36"/>
        <end position="56"/>
    </location>
</feature>
<dbReference type="InterPro" id="IPR027417">
    <property type="entry name" value="P-loop_NTPase"/>
</dbReference>
<keyword evidence="14" id="KW-0175">Coiled coil</keyword>
<evidence type="ECO:0000256" key="3">
    <source>
        <dbReference type="ARBA" id="ARBA00022475"/>
    </source>
</evidence>
<dbReference type="InterPro" id="IPR005702">
    <property type="entry name" value="Wzc-like_C"/>
</dbReference>
<evidence type="ECO:0000259" key="16">
    <source>
        <dbReference type="Pfam" id="PF02706"/>
    </source>
</evidence>
<evidence type="ECO:0000313" key="19">
    <source>
        <dbReference type="Proteomes" id="UP000009044"/>
    </source>
</evidence>
<dbReference type="GO" id="GO:0005886">
    <property type="term" value="C:plasma membrane"/>
    <property type="evidence" value="ECO:0007669"/>
    <property type="project" value="UniProtKB-SubCell"/>
</dbReference>
<evidence type="ECO:0000256" key="5">
    <source>
        <dbReference type="ARBA" id="ARBA00022679"/>
    </source>
</evidence>
<dbReference type="STRING" id="634177.GLX_27830"/>
<dbReference type="KEGG" id="gxy:GLX_27830"/>
<dbReference type="SUPFAM" id="SSF52540">
    <property type="entry name" value="P-loop containing nucleoside triphosphate hydrolases"/>
    <property type="match status" value="1"/>
</dbReference>
<keyword evidence="8 18" id="KW-0418">Kinase</keyword>
<evidence type="ECO:0000256" key="6">
    <source>
        <dbReference type="ARBA" id="ARBA00022692"/>
    </source>
</evidence>
<keyword evidence="10 15" id="KW-1133">Transmembrane helix</keyword>
<keyword evidence="3" id="KW-1003">Cell membrane</keyword>
<dbReference type="Gene3D" id="3.40.50.300">
    <property type="entry name" value="P-loop containing nucleotide triphosphate hydrolases"/>
    <property type="match status" value="1"/>
</dbReference>
<dbReference type="PANTHER" id="PTHR32309:SF31">
    <property type="entry name" value="CAPSULAR EXOPOLYSACCHARIDE FAMILY"/>
    <property type="match status" value="1"/>
</dbReference>
<dbReference type="PATRIC" id="fig|634177.7.peg.3098"/>
<dbReference type="InterPro" id="IPR025669">
    <property type="entry name" value="AAA_dom"/>
</dbReference>
<evidence type="ECO:0000256" key="1">
    <source>
        <dbReference type="ARBA" id="ARBA00004429"/>
    </source>
</evidence>
<dbReference type="Pfam" id="PF13614">
    <property type="entry name" value="AAA_31"/>
    <property type="match status" value="1"/>
</dbReference>
<dbReference type="eggNOG" id="COG3206">
    <property type="taxonomic scope" value="Bacteria"/>
</dbReference>
<accession>G2I3M8</accession>
<comment type="similarity">
    <text evidence="2">Belongs to the etk/wzc family.</text>
</comment>
<dbReference type="CDD" id="cd05387">
    <property type="entry name" value="BY-kinase"/>
    <property type="match status" value="1"/>
</dbReference>
<feature type="domain" description="Polysaccharide chain length determinant N-terminal" evidence="16">
    <location>
        <begin position="28"/>
        <end position="114"/>
    </location>
</feature>
<dbReference type="AlphaFoldDB" id="G2I3M8"/>
<evidence type="ECO:0000256" key="12">
    <source>
        <dbReference type="ARBA" id="ARBA00023137"/>
    </source>
</evidence>
<organism evidence="18 19">
    <name type="scientific">Komagataeibacter medellinensis (strain NBRC 3288 / BCRC 11682 / LMG 1693 / Kondo 51)</name>
    <name type="common">Gluconacetobacter medellinensis</name>
    <dbReference type="NCBI Taxonomy" id="634177"/>
    <lineage>
        <taxon>Bacteria</taxon>
        <taxon>Pseudomonadati</taxon>
        <taxon>Pseudomonadota</taxon>
        <taxon>Alphaproteobacteria</taxon>
        <taxon>Acetobacterales</taxon>
        <taxon>Acetobacteraceae</taxon>
        <taxon>Komagataeibacter</taxon>
    </lineage>
</organism>
<keyword evidence="4" id="KW-0997">Cell inner membrane</keyword>